<comment type="caution">
    <text evidence="8">The sequence shown here is derived from an EMBL/GenBank/DDBJ whole genome shotgun (WGS) entry which is preliminary data.</text>
</comment>
<dbReference type="Gene3D" id="3.40.50.1820">
    <property type="entry name" value="alpha/beta hydrolase"/>
    <property type="match status" value="1"/>
</dbReference>
<feature type="signal peptide" evidence="6">
    <location>
        <begin position="1"/>
        <end position="19"/>
    </location>
</feature>
<dbReference type="EMBL" id="CAVLEF010000010">
    <property type="protein sequence ID" value="CAK1548592.1"/>
    <property type="molecule type" value="Genomic_DNA"/>
</dbReference>
<dbReference type="InterPro" id="IPR050309">
    <property type="entry name" value="Type-B_Carboxylest/Lipase"/>
</dbReference>
<protein>
    <recommendedName>
        <fullName evidence="6">Carboxylic ester hydrolase</fullName>
        <ecNumber evidence="6">3.1.1.-</ecNumber>
    </recommendedName>
</protein>
<dbReference type="InterPro" id="IPR019826">
    <property type="entry name" value="Carboxylesterase_B_AS"/>
</dbReference>
<name>A0AAV1JJJ4_9NEOP</name>
<dbReference type="GO" id="GO:0052689">
    <property type="term" value="F:carboxylic ester hydrolase activity"/>
    <property type="evidence" value="ECO:0007669"/>
    <property type="project" value="UniProtKB-KW"/>
</dbReference>
<feature type="chain" id="PRO_5043097076" description="Carboxylic ester hydrolase" evidence="6">
    <location>
        <begin position="20"/>
        <end position="554"/>
    </location>
</feature>
<dbReference type="Pfam" id="PF00135">
    <property type="entry name" value="COesterase"/>
    <property type="match status" value="1"/>
</dbReference>
<keyword evidence="9" id="KW-1185">Reference proteome</keyword>
<proteinExistence type="inferred from homology"/>
<evidence type="ECO:0000313" key="9">
    <source>
        <dbReference type="Proteomes" id="UP001497472"/>
    </source>
</evidence>
<evidence type="ECO:0000256" key="6">
    <source>
        <dbReference type="RuleBase" id="RU361235"/>
    </source>
</evidence>
<keyword evidence="6" id="KW-0732">Signal</keyword>
<dbReference type="InterPro" id="IPR029058">
    <property type="entry name" value="AB_hydrolase_fold"/>
</dbReference>
<gene>
    <name evidence="8" type="ORF">LNINA_LOCUS7960</name>
</gene>
<dbReference type="PROSITE" id="PS00122">
    <property type="entry name" value="CARBOXYLESTERASE_B_1"/>
    <property type="match status" value="1"/>
</dbReference>
<sequence length="554" mass="62632">MWNYCLILVFLFISGCVAGSRVVNTAQGQVKGYSNDGGGFFTFYSIPYAKAPSGRDRFKAPLPAPKRPYILEAIDKGIVCPQPIDLWDLYNRSLVITEDCLIANVFVPDTDKTDLPVLVYVHGGGYAIGYGNFLTYENLVKTKDLVVVTFNYRLGPHGFLCLGTDDIPGNAGMKDQVALLRWVKDNIANFGGNPNDVTIAGYSAGASAVSLLMLSKMARGLFTKVIPESGTDIASWSVQVDPIWIAKEYARLLNFSNYNDLESLEEFYKTTSYEILSFEAFKIMGRTDTFSLSPCVERDTEGEEFLTDSPMNILKSGDYPKLPILHGFAQMEGLMRVVVFDEWKDRMNENFSDFLPLNLKFETKEERNSVANKIKRFYFGDDPVNEENILNYVNFISDMVIAYPTLKSVQLHLDAGHDKIYLYEYAFVSEDVPIIPHTEIRGADHCAQSVMVGDGNLTHTDDMIFTQEYRQMKKVVRELWSNFVIKGQPVPDGSDLPSWPPVNKDWSPHMVIDNPLRLSGSLLKERALFWDEIYEKHYRNPSSPQKLPKINSEL</sequence>
<evidence type="ECO:0000313" key="8">
    <source>
        <dbReference type="EMBL" id="CAK1548592.1"/>
    </source>
</evidence>
<feature type="domain" description="Carboxylesterase type B" evidence="7">
    <location>
        <begin position="20"/>
        <end position="530"/>
    </location>
</feature>
<keyword evidence="2" id="KW-0719">Serine esterase</keyword>
<evidence type="ECO:0000256" key="2">
    <source>
        <dbReference type="ARBA" id="ARBA00022487"/>
    </source>
</evidence>
<evidence type="ECO:0000256" key="5">
    <source>
        <dbReference type="ARBA" id="ARBA00023180"/>
    </source>
</evidence>
<organism evidence="8 9">
    <name type="scientific">Leptosia nina</name>
    <dbReference type="NCBI Taxonomy" id="320188"/>
    <lineage>
        <taxon>Eukaryota</taxon>
        <taxon>Metazoa</taxon>
        <taxon>Ecdysozoa</taxon>
        <taxon>Arthropoda</taxon>
        <taxon>Hexapoda</taxon>
        <taxon>Insecta</taxon>
        <taxon>Pterygota</taxon>
        <taxon>Neoptera</taxon>
        <taxon>Endopterygota</taxon>
        <taxon>Lepidoptera</taxon>
        <taxon>Glossata</taxon>
        <taxon>Ditrysia</taxon>
        <taxon>Papilionoidea</taxon>
        <taxon>Pieridae</taxon>
        <taxon>Pierinae</taxon>
        <taxon>Leptosia</taxon>
    </lineage>
</organism>
<keyword evidence="5" id="KW-0325">Glycoprotein</keyword>
<keyword evidence="4" id="KW-1015">Disulfide bond</keyword>
<evidence type="ECO:0000256" key="3">
    <source>
        <dbReference type="ARBA" id="ARBA00022801"/>
    </source>
</evidence>
<dbReference type="PANTHER" id="PTHR11559">
    <property type="entry name" value="CARBOXYLESTERASE"/>
    <property type="match status" value="1"/>
</dbReference>
<dbReference type="Proteomes" id="UP001497472">
    <property type="component" value="Unassembled WGS sequence"/>
</dbReference>
<reference evidence="8 9" key="1">
    <citation type="submission" date="2023-11" db="EMBL/GenBank/DDBJ databases">
        <authorList>
            <person name="Okamura Y."/>
        </authorList>
    </citation>
    <scope>NUCLEOTIDE SEQUENCE [LARGE SCALE GENOMIC DNA]</scope>
</reference>
<accession>A0AAV1JJJ4</accession>
<evidence type="ECO:0000256" key="4">
    <source>
        <dbReference type="ARBA" id="ARBA00023157"/>
    </source>
</evidence>
<dbReference type="SUPFAM" id="SSF53474">
    <property type="entry name" value="alpha/beta-Hydrolases"/>
    <property type="match status" value="1"/>
</dbReference>
<evidence type="ECO:0000256" key="1">
    <source>
        <dbReference type="ARBA" id="ARBA00005964"/>
    </source>
</evidence>
<dbReference type="InterPro" id="IPR002018">
    <property type="entry name" value="CarbesteraseB"/>
</dbReference>
<evidence type="ECO:0000259" key="7">
    <source>
        <dbReference type="Pfam" id="PF00135"/>
    </source>
</evidence>
<dbReference type="EC" id="3.1.1.-" evidence="6"/>
<keyword evidence="3 6" id="KW-0378">Hydrolase</keyword>
<comment type="similarity">
    <text evidence="1 6">Belongs to the type-B carboxylesterase/lipase family.</text>
</comment>
<dbReference type="AlphaFoldDB" id="A0AAV1JJJ4"/>